<accession>A0A5C8HMD5</accession>
<name>A0A5C8HMD5_9MICO</name>
<evidence type="ECO:0000313" key="2">
    <source>
        <dbReference type="Proteomes" id="UP000321196"/>
    </source>
</evidence>
<dbReference type="RefSeq" id="WP_147825732.1">
    <property type="nucleotide sequence ID" value="NZ_VRSW01000002.1"/>
</dbReference>
<organism evidence="1 2">
    <name type="scientific">Microbacterium mitrae</name>
    <dbReference type="NCBI Taxonomy" id="664640"/>
    <lineage>
        <taxon>Bacteria</taxon>
        <taxon>Bacillati</taxon>
        <taxon>Actinomycetota</taxon>
        <taxon>Actinomycetes</taxon>
        <taxon>Micrococcales</taxon>
        <taxon>Microbacteriaceae</taxon>
        <taxon>Microbacterium</taxon>
    </lineage>
</organism>
<dbReference type="EMBL" id="VRSW01000002">
    <property type="protein sequence ID" value="TXK04597.1"/>
    <property type="molecule type" value="Genomic_DNA"/>
</dbReference>
<keyword evidence="2" id="KW-1185">Reference proteome</keyword>
<dbReference type="Proteomes" id="UP000321196">
    <property type="component" value="Unassembled WGS sequence"/>
</dbReference>
<sequence>MSDTFGTSMTDLGVNWSVGQEESLGGLRCTWWSEGIYLGAVLTVTVLPAELAPAEVNGVPHCYVDGGGCSVTAVTSHGWYTVSIFGSLAGEDQALVNDLLQMVAERGDALPAASVPERSAAAWGTPTPTCAELASMLIAPDGAAVTGIDYAFDEASPLTSLFDVLGRWCTLATIAKDEQGTLVPVEFSVMLVPGGAVVYDESAAKAGGTPLEISNGRAVSVVVPFVAEGNGGVFATDETNTLLVSVSNGFIPSDFAWVADQLLGALAR</sequence>
<reference evidence="1 2" key="1">
    <citation type="submission" date="2019-08" db="EMBL/GenBank/DDBJ databases">
        <authorList>
            <person name="Dong K."/>
        </authorList>
    </citation>
    <scope>NUCLEOTIDE SEQUENCE [LARGE SCALE GENOMIC DNA]</scope>
    <source>
        <strain evidence="1 2">M4-8</strain>
    </source>
</reference>
<proteinExistence type="predicted"/>
<dbReference type="OrthoDB" id="5066605at2"/>
<dbReference type="AlphaFoldDB" id="A0A5C8HMD5"/>
<evidence type="ECO:0000313" key="1">
    <source>
        <dbReference type="EMBL" id="TXK04597.1"/>
    </source>
</evidence>
<protein>
    <submittedName>
        <fullName evidence="1">Uncharacterized protein</fullName>
    </submittedName>
</protein>
<gene>
    <name evidence="1" type="ORF">FVP60_07930</name>
</gene>
<comment type="caution">
    <text evidence="1">The sequence shown here is derived from an EMBL/GenBank/DDBJ whole genome shotgun (WGS) entry which is preliminary data.</text>
</comment>